<dbReference type="SUPFAM" id="SSF46955">
    <property type="entry name" value="Putative DNA-binding domain"/>
    <property type="match status" value="1"/>
</dbReference>
<dbReference type="STRING" id="408074.SAMN05660909_03585"/>
<evidence type="ECO:0000256" key="1">
    <source>
        <dbReference type="ARBA" id="ARBA00023015"/>
    </source>
</evidence>
<dbReference type="InterPro" id="IPR047057">
    <property type="entry name" value="MerR_fam"/>
</dbReference>
<dbReference type="SUPFAM" id="SSF89082">
    <property type="entry name" value="Antibiotic binding domain of TipA-like multidrug resistance regulators"/>
    <property type="match status" value="1"/>
</dbReference>
<dbReference type="Pfam" id="PF13411">
    <property type="entry name" value="MerR_1"/>
    <property type="match status" value="1"/>
</dbReference>
<dbReference type="EMBL" id="FNRL01000017">
    <property type="protein sequence ID" value="SEA81909.1"/>
    <property type="molecule type" value="Genomic_DNA"/>
</dbReference>
<dbReference type="InterPro" id="IPR000551">
    <property type="entry name" value="MerR-type_HTH_dom"/>
</dbReference>
<dbReference type="Gene3D" id="1.10.1660.10">
    <property type="match status" value="1"/>
</dbReference>
<dbReference type="PRINTS" id="PR00040">
    <property type="entry name" value="HTHMERR"/>
</dbReference>
<dbReference type="Proteomes" id="UP000199656">
    <property type="component" value="Unassembled WGS sequence"/>
</dbReference>
<gene>
    <name evidence="6" type="ORF">SAMN05660909_03585</name>
</gene>
<dbReference type="GO" id="GO:0003677">
    <property type="term" value="F:DNA binding"/>
    <property type="evidence" value="ECO:0007669"/>
    <property type="project" value="UniProtKB-KW"/>
</dbReference>
<evidence type="ECO:0000313" key="7">
    <source>
        <dbReference type="Proteomes" id="UP000199656"/>
    </source>
</evidence>
<accession>A0A1H4EAT1</accession>
<name>A0A1H4EAT1_9BACT</name>
<reference evidence="7" key="1">
    <citation type="submission" date="2016-10" db="EMBL/GenBank/DDBJ databases">
        <authorList>
            <person name="Varghese N."/>
            <person name="Submissions S."/>
        </authorList>
    </citation>
    <scope>NUCLEOTIDE SEQUENCE [LARGE SCALE GENOMIC DNA]</scope>
    <source>
        <strain evidence="7">DSM 23920</strain>
    </source>
</reference>
<evidence type="ECO:0000313" key="6">
    <source>
        <dbReference type="EMBL" id="SEA81909.1"/>
    </source>
</evidence>
<dbReference type="SMART" id="SM00422">
    <property type="entry name" value="HTH_MERR"/>
    <property type="match status" value="1"/>
</dbReference>
<dbReference type="CDD" id="cd01106">
    <property type="entry name" value="HTH_TipAL-Mta"/>
    <property type="match status" value="1"/>
</dbReference>
<dbReference type="InterPro" id="IPR009061">
    <property type="entry name" value="DNA-bd_dom_put_sf"/>
</dbReference>
<feature type="domain" description="HTH merR-type" evidence="5">
    <location>
        <begin position="4"/>
        <end position="73"/>
    </location>
</feature>
<keyword evidence="4" id="KW-0804">Transcription</keyword>
<dbReference type="OrthoDB" id="1894615at2"/>
<keyword evidence="1" id="KW-0805">Transcription regulation</keyword>
<evidence type="ECO:0000256" key="2">
    <source>
        <dbReference type="ARBA" id="ARBA00023125"/>
    </source>
</evidence>
<proteinExistence type="predicted"/>
<dbReference type="GO" id="GO:0003700">
    <property type="term" value="F:DNA-binding transcription factor activity"/>
    <property type="evidence" value="ECO:0007669"/>
    <property type="project" value="InterPro"/>
</dbReference>
<keyword evidence="2 6" id="KW-0238">DNA-binding</keyword>
<dbReference type="PANTHER" id="PTHR30204:SF90">
    <property type="entry name" value="HTH-TYPE TRANSCRIPTIONAL ACTIVATOR MTA"/>
    <property type="match status" value="1"/>
</dbReference>
<evidence type="ECO:0000259" key="5">
    <source>
        <dbReference type="PROSITE" id="PS50937"/>
    </source>
</evidence>
<keyword evidence="7" id="KW-1185">Reference proteome</keyword>
<evidence type="ECO:0000256" key="4">
    <source>
        <dbReference type="ARBA" id="ARBA00023163"/>
    </source>
</evidence>
<dbReference type="Gene3D" id="1.10.490.50">
    <property type="entry name" value="Antibiotic binding domain of TipA-like multidrug resistance regulators"/>
    <property type="match status" value="1"/>
</dbReference>
<dbReference type="AlphaFoldDB" id="A0A1H4EAT1"/>
<protein>
    <submittedName>
        <fullName evidence="6">DNA-binding transcriptional regulator, MerR family</fullName>
    </submittedName>
</protein>
<sequence length="257" mass="29663">MEKHYTVQQLSRLAGVSVRTLHHYDSLGLLQPEKRSASGYRLYGESELLRLQQILFYRELHFPLTEIAAILDDPGFDMLQALEKHRVALEEQRNRISALLNTIGKTINKLKGGPIMLTHEELYEGFPQGLEHRKEAVSKWGEKTVEDSENSLRLLNKAALKKLTHDFQQVFTDLRTVMHRQPTDRQVQTLISKHFSLIQRFWNVDSCDASILERYKGLANLYITDDRYIQSPDGKPDPAFADFISKAMIWFANHAAN</sequence>
<dbReference type="InterPro" id="IPR036244">
    <property type="entry name" value="TipA-like_antibiotic-bd"/>
</dbReference>
<dbReference type="InterPro" id="IPR012925">
    <property type="entry name" value="TipAS_dom"/>
</dbReference>
<dbReference type="PANTHER" id="PTHR30204">
    <property type="entry name" value="REDOX-CYCLING DRUG-SENSING TRANSCRIPTIONAL ACTIVATOR SOXR"/>
    <property type="match status" value="1"/>
</dbReference>
<dbReference type="RefSeq" id="WP_089763304.1">
    <property type="nucleotide sequence ID" value="NZ_BKAT01000030.1"/>
</dbReference>
<keyword evidence="3" id="KW-0010">Activator</keyword>
<evidence type="ECO:0000256" key="3">
    <source>
        <dbReference type="ARBA" id="ARBA00023159"/>
    </source>
</evidence>
<dbReference type="PROSITE" id="PS50937">
    <property type="entry name" value="HTH_MERR_2"/>
    <property type="match status" value="1"/>
</dbReference>
<dbReference type="Pfam" id="PF07739">
    <property type="entry name" value="TipAS"/>
    <property type="match status" value="1"/>
</dbReference>
<organism evidence="6 7">
    <name type="scientific">Chitinophaga terrae</name>
    <name type="common">ex Kim and Jung 2007</name>
    <dbReference type="NCBI Taxonomy" id="408074"/>
    <lineage>
        <taxon>Bacteria</taxon>
        <taxon>Pseudomonadati</taxon>
        <taxon>Bacteroidota</taxon>
        <taxon>Chitinophagia</taxon>
        <taxon>Chitinophagales</taxon>
        <taxon>Chitinophagaceae</taxon>
        <taxon>Chitinophaga</taxon>
    </lineage>
</organism>